<dbReference type="GO" id="GO:0006707">
    <property type="term" value="P:cholesterol catabolic process"/>
    <property type="evidence" value="ECO:0007669"/>
    <property type="project" value="TreeGrafter"/>
</dbReference>
<dbReference type="PROSITE" id="PS00086">
    <property type="entry name" value="CYTOCHROME_P450"/>
    <property type="match status" value="1"/>
</dbReference>
<keyword evidence="4 8" id="KW-0479">Metal-binding</keyword>
<keyword evidence="5 8" id="KW-0560">Oxidoreductase</keyword>
<dbReference type="PANTHER" id="PTHR46696:SF4">
    <property type="entry name" value="BIOTIN BIOSYNTHESIS CYTOCHROME P450"/>
    <property type="match status" value="1"/>
</dbReference>
<sequence>MSSRYRVRWLFDQGLPRTLLRWQGYRGDPVGSLIASPAGLHDPHPFIEAIRARGRMYRTPFAWVTSDYEISRSILRDSTFGVLGLDKTAVPDALQRFLGNAELPPNPVEGPSMLALDPPDHTRLRKSVSKAFTPRAIARLRDRVEAVTAELLDRLPEHGSADLITDFAAQLPIAIISDMLGFPQESKDRFLAWGDRTTPLLDFGISWRQWRDAVESMRVMDGYLDTHIARLRREPGEDILSSLVRDGDLDDRELKATATLLMGAGFETTVNLIGNGVFRLRENPDQLALLRADPALWPQAVEEILRYDAPITLTGRMALSDTEAGDIRLRRGRVVVISLTGANRDPRKFENPDAFDITRANAKDHLSFSSGIHICLGASLARMEATHALRSLFERYPDLTLAGAPTRRRLYTLYGYEHMPVRLGKRVSAPV</sequence>
<evidence type="ECO:0000256" key="8">
    <source>
        <dbReference type="RuleBase" id="RU000461"/>
    </source>
</evidence>
<dbReference type="InterPro" id="IPR017972">
    <property type="entry name" value="Cyt_P450_CS"/>
</dbReference>
<evidence type="ECO:0000313" key="10">
    <source>
        <dbReference type="Proteomes" id="UP000515512"/>
    </source>
</evidence>
<keyword evidence="7 8" id="KW-0503">Monooxygenase</keyword>
<keyword evidence="3 8" id="KW-0349">Heme</keyword>
<dbReference type="InterPro" id="IPR002397">
    <property type="entry name" value="Cyt_P450_B"/>
</dbReference>
<evidence type="ECO:0000256" key="4">
    <source>
        <dbReference type="ARBA" id="ARBA00022723"/>
    </source>
</evidence>
<dbReference type="GO" id="GO:0020037">
    <property type="term" value="F:heme binding"/>
    <property type="evidence" value="ECO:0007669"/>
    <property type="project" value="InterPro"/>
</dbReference>
<keyword evidence="6 8" id="KW-0408">Iron</keyword>
<dbReference type="Pfam" id="PF00067">
    <property type="entry name" value="p450"/>
    <property type="match status" value="1"/>
</dbReference>
<gene>
    <name evidence="9" type="ORF">H0264_12175</name>
</gene>
<reference evidence="9 10" key="1">
    <citation type="submission" date="2020-07" db="EMBL/GenBank/DDBJ databases">
        <authorList>
            <person name="Zhuang K."/>
            <person name="Ran Y."/>
        </authorList>
    </citation>
    <scope>NUCLEOTIDE SEQUENCE [LARGE SCALE GENOMIC DNA]</scope>
    <source>
        <strain evidence="9 10">WCH-YHL-001</strain>
    </source>
</reference>
<keyword evidence="10" id="KW-1185">Reference proteome</keyword>
<evidence type="ECO:0000256" key="2">
    <source>
        <dbReference type="ARBA" id="ARBA00010617"/>
    </source>
</evidence>
<dbReference type="GO" id="GO:0036199">
    <property type="term" value="F:cholest-4-en-3-one 26-monooxygenase activity"/>
    <property type="evidence" value="ECO:0007669"/>
    <property type="project" value="TreeGrafter"/>
</dbReference>
<dbReference type="FunFam" id="1.10.630.10:FF:000018">
    <property type="entry name" value="Cytochrome P450 monooxygenase"/>
    <property type="match status" value="1"/>
</dbReference>
<evidence type="ECO:0000256" key="6">
    <source>
        <dbReference type="ARBA" id="ARBA00023004"/>
    </source>
</evidence>
<dbReference type="CDD" id="cd20625">
    <property type="entry name" value="CYP164-like"/>
    <property type="match status" value="1"/>
</dbReference>
<dbReference type="PANTHER" id="PTHR46696">
    <property type="entry name" value="P450, PUTATIVE (EUROFUNG)-RELATED"/>
    <property type="match status" value="1"/>
</dbReference>
<dbReference type="GO" id="GO:0005506">
    <property type="term" value="F:iron ion binding"/>
    <property type="evidence" value="ECO:0007669"/>
    <property type="project" value="InterPro"/>
</dbReference>
<dbReference type="SUPFAM" id="SSF48264">
    <property type="entry name" value="Cytochrome P450"/>
    <property type="match status" value="1"/>
</dbReference>
<proteinExistence type="inferred from homology"/>
<accession>A0A7D6ZP08</accession>
<evidence type="ECO:0000256" key="7">
    <source>
        <dbReference type="ARBA" id="ARBA00023033"/>
    </source>
</evidence>
<dbReference type="GO" id="GO:0008395">
    <property type="term" value="F:steroid hydroxylase activity"/>
    <property type="evidence" value="ECO:0007669"/>
    <property type="project" value="TreeGrafter"/>
</dbReference>
<evidence type="ECO:0000256" key="3">
    <source>
        <dbReference type="ARBA" id="ARBA00022617"/>
    </source>
</evidence>
<comment type="similarity">
    <text evidence="2 8">Belongs to the cytochrome P450 family.</text>
</comment>
<dbReference type="Gene3D" id="1.10.630.10">
    <property type="entry name" value="Cytochrome P450"/>
    <property type="match status" value="1"/>
</dbReference>
<evidence type="ECO:0000256" key="5">
    <source>
        <dbReference type="ARBA" id="ARBA00023002"/>
    </source>
</evidence>
<organism evidence="9 10">
    <name type="scientific">Nocardia huaxiensis</name>
    <dbReference type="NCBI Taxonomy" id="2755382"/>
    <lineage>
        <taxon>Bacteria</taxon>
        <taxon>Bacillati</taxon>
        <taxon>Actinomycetota</taxon>
        <taxon>Actinomycetes</taxon>
        <taxon>Mycobacteriales</taxon>
        <taxon>Nocardiaceae</taxon>
        <taxon>Nocardia</taxon>
    </lineage>
</organism>
<dbReference type="InterPro" id="IPR036396">
    <property type="entry name" value="Cyt_P450_sf"/>
</dbReference>
<evidence type="ECO:0000256" key="1">
    <source>
        <dbReference type="ARBA" id="ARBA00001971"/>
    </source>
</evidence>
<dbReference type="AlphaFoldDB" id="A0A7D6ZP08"/>
<protein>
    <submittedName>
        <fullName evidence="9">Cytochrome P450</fullName>
    </submittedName>
</protein>
<name>A0A7D6ZP08_9NOCA</name>
<dbReference type="KEGG" id="nhu:H0264_12175"/>
<dbReference type="Proteomes" id="UP000515512">
    <property type="component" value="Chromosome"/>
</dbReference>
<dbReference type="PRINTS" id="PR00359">
    <property type="entry name" value="BP450"/>
</dbReference>
<dbReference type="EMBL" id="CP059399">
    <property type="protein sequence ID" value="QLY34320.1"/>
    <property type="molecule type" value="Genomic_DNA"/>
</dbReference>
<comment type="cofactor">
    <cofactor evidence="1">
        <name>heme</name>
        <dbReference type="ChEBI" id="CHEBI:30413"/>
    </cofactor>
</comment>
<evidence type="ECO:0000313" key="9">
    <source>
        <dbReference type="EMBL" id="QLY34320.1"/>
    </source>
</evidence>
<dbReference type="InterPro" id="IPR001128">
    <property type="entry name" value="Cyt_P450"/>
</dbReference>